<dbReference type="VEuPathDB" id="TrichDB:TVAGG3_0257040"/>
<dbReference type="SMR" id="A2E5S6"/>
<dbReference type="OrthoDB" id="527990at2759"/>
<dbReference type="Proteomes" id="UP000001542">
    <property type="component" value="Unassembled WGS sequence"/>
</dbReference>
<comment type="cofactor">
    <cofactor evidence="8">
        <name>Zn(2+)</name>
        <dbReference type="ChEBI" id="CHEBI:29105"/>
    </cofactor>
    <text evidence="8">Binds 1 zinc ion per subunit.</text>
</comment>
<keyword evidence="3 8" id="KW-0479">Metal-binding</keyword>
<dbReference type="RefSeq" id="XP_001324219.1">
    <property type="nucleotide sequence ID" value="XM_001324184.1"/>
</dbReference>
<evidence type="ECO:0000256" key="7">
    <source>
        <dbReference type="PIRSR" id="PIRSR601577-1"/>
    </source>
</evidence>
<feature type="active site" evidence="7">
    <location>
        <position position="174"/>
    </location>
</feature>
<keyword evidence="6 8" id="KW-0482">Metalloprotease</keyword>
<evidence type="ECO:0000256" key="3">
    <source>
        <dbReference type="ARBA" id="ARBA00022723"/>
    </source>
</evidence>
<gene>
    <name evidence="10" type="ORF">TVAG_271790</name>
</gene>
<dbReference type="Gene3D" id="3.90.132.10">
    <property type="entry name" value="Leishmanolysin , domain 2"/>
    <property type="match status" value="1"/>
</dbReference>
<dbReference type="VEuPathDB" id="TrichDB:TVAG_271790"/>
<dbReference type="Pfam" id="PF01457">
    <property type="entry name" value="Peptidase_M8"/>
    <property type="match status" value="1"/>
</dbReference>
<evidence type="ECO:0000256" key="2">
    <source>
        <dbReference type="ARBA" id="ARBA00022670"/>
    </source>
</evidence>
<proteinExistence type="inferred from homology"/>
<evidence type="ECO:0000256" key="9">
    <source>
        <dbReference type="SAM" id="Phobius"/>
    </source>
</evidence>
<keyword evidence="11" id="KW-1185">Reference proteome</keyword>
<dbReference type="GO" id="GO:0005737">
    <property type="term" value="C:cytoplasm"/>
    <property type="evidence" value="ECO:0000318"/>
    <property type="project" value="GO_Central"/>
</dbReference>
<accession>A2E5S6</accession>
<dbReference type="KEGG" id="tva:4769956"/>
<keyword evidence="5 8" id="KW-0862">Zinc</keyword>
<keyword evidence="9" id="KW-0812">Transmembrane</keyword>
<dbReference type="PANTHER" id="PTHR10942:SF0">
    <property type="entry name" value="LEISHMANOLYSIN-LIKE PEPTIDASE"/>
    <property type="match status" value="1"/>
</dbReference>
<dbReference type="Gene3D" id="3.10.170.20">
    <property type="match status" value="1"/>
</dbReference>
<comment type="similarity">
    <text evidence="1">Belongs to the peptidase M8 family.</text>
</comment>
<feature type="binding site" evidence="8">
    <location>
        <position position="259"/>
    </location>
    <ligand>
        <name>Zn(2+)</name>
        <dbReference type="ChEBI" id="CHEBI:29105"/>
        <note>catalytic</note>
    </ligand>
</feature>
<dbReference type="AlphaFoldDB" id="A2E5S6"/>
<evidence type="ECO:0000313" key="10">
    <source>
        <dbReference type="EMBL" id="EAY11996.1"/>
    </source>
</evidence>
<dbReference type="GO" id="GO:0004222">
    <property type="term" value="F:metalloendopeptidase activity"/>
    <property type="evidence" value="ECO:0007669"/>
    <property type="project" value="InterPro"/>
</dbReference>
<name>A2E5S6_TRIV3</name>
<protein>
    <submittedName>
        <fullName evidence="10">GP63-like</fullName>
    </submittedName>
</protein>
<dbReference type="GO" id="GO:0006508">
    <property type="term" value="P:proteolysis"/>
    <property type="evidence" value="ECO:0007669"/>
    <property type="project" value="UniProtKB-KW"/>
</dbReference>
<evidence type="ECO:0000256" key="4">
    <source>
        <dbReference type="ARBA" id="ARBA00022801"/>
    </source>
</evidence>
<keyword evidence="9" id="KW-0472">Membrane</keyword>
<feature type="transmembrane region" description="Helical" evidence="9">
    <location>
        <begin position="557"/>
        <end position="580"/>
    </location>
</feature>
<keyword evidence="2" id="KW-0645">Protease</keyword>
<dbReference type="EMBL" id="DS113309">
    <property type="protein sequence ID" value="EAY11996.1"/>
    <property type="molecule type" value="Genomic_DNA"/>
</dbReference>
<organism evidence="10 11">
    <name type="scientific">Trichomonas vaginalis (strain ATCC PRA-98 / G3)</name>
    <dbReference type="NCBI Taxonomy" id="412133"/>
    <lineage>
        <taxon>Eukaryota</taxon>
        <taxon>Metamonada</taxon>
        <taxon>Parabasalia</taxon>
        <taxon>Trichomonadida</taxon>
        <taxon>Trichomonadidae</taxon>
        <taxon>Trichomonas</taxon>
    </lineage>
</organism>
<evidence type="ECO:0000256" key="6">
    <source>
        <dbReference type="ARBA" id="ARBA00023049"/>
    </source>
</evidence>
<dbReference type="InterPro" id="IPR001577">
    <property type="entry name" value="Peptidase_M8"/>
</dbReference>
<evidence type="ECO:0000256" key="8">
    <source>
        <dbReference type="PIRSR" id="PIRSR601577-2"/>
    </source>
</evidence>
<evidence type="ECO:0000256" key="5">
    <source>
        <dbReference type="ARBA" id="ARBA00022833"/>
    </source>
</evidence>
<feature type="binding site" evidence="8">
    <location>
        <position position="173"/>
    </location>
    <ligand>
        <name>Zn(2+)</name>
        <dbReference type="ChEBI" id="CHEBI:29105"/>
        <note>catalytic</note>
    </ligand>
</feature>
<sequence>MNINDRFKRISLSSKVSSEWRPIRITINYDALEGKDNDPLSCQYIGQKIENPIEGTHICEEQDILTEKQISSIKGTMTNVANFLSNTLQVQSFLDPITIEGVNETVILNNTDFVIMVSSQFSNSLVAFAIPLELEDLYSRPYLALIKFNPRHTPAEVINDSDWNNEFYYTVLHEITHALGFSSDLYEKYHPHENPEPYKNPVCQFTKYGKNFTFLVTPYSHIFAKKRFGVETFTGDDGKSCPSGIELEDGGTSATALSHLEYRTYYTEYMIGQEFGSDGPFPRFTDATMAILLDTGNYKVNWANLKPLVFGHPESIDGKPIPGFAIDPPQYSFHPNYLINYSEQSRNVDFTGFDYKHYGQGIHMIHESQVNCSNDEYKQYCIAKDSFYNPKKQSYISSNMFADYQLITDPFHICEKGKAIIPGIERCSDYTCHGYESFNLKISKNEGEIEITCNKQNAGKELSYKVVYIDENGNAHIFDSYYRCPDPERFCRTMKLSSMYFDKDPLDPNTKVLEGEPQEKPEWNFDYSDLYNETEQGNESEYINPTIKNNNNFKKGYIALIVTGSLAIITIICIVIFFLFAKKPNIPDSMENYLNDINENKE</sequence>
<reference evidence="10" key="1">
    <citation type="submission" date="2006-10" db="EMBL/GenBank/DDBJ databases">
        <authorList>
            <person name="Amadeo P."/>
            <person name="Zhao Q."/>
            <person name="Wortman J."/>
            <person name="Fraser-Liggett C."/>
            <person name="Carlton J."/>
        </authorList>
    </citation>
    <scope>NUCLEOTIDE SEQUENCE</scope>
    <source>
        <strain evidence="10">G3</strain>
    </source>
</reference>
<dbReference type="InParanoid" id="A2E5S6"/>
<dbReference type="GO" id="GO:0008233">
    <property type="term" value="F:peptidase activity"/>
    <property type="evidence" value="ECO:0000318"/>
    <property type="project" value="GO_Central"/>
</dbReference>
<keyword evidence="9" id="KW-1133">Transmembrane helix</keyword>
<evidence type="ECO:0000256" key="1">
    <source>
        <dbReference type="ARBA" id="ARBA00005860"/>
    </source>
</evidence>
<feature type="binding site" evidence="8">
    <location>
        <position position="177"/>
    </location>
    <ligand>
        <name>Zn(2+)</name>
        <dbReference type="ChEBI" id="CHEBI:29105"/>
        <note>catalytic</note>
    </ligand>
</feature>
<dbReference type="PANTHER" id="PTHR10942">
    <property type="entry name" value="LEISHMANOLYSIN-LIKE PEPTIDASE"/>
    <property type="match status" value="1"/>
</dbReference>
<dbReference type="FunFam" id="3.10.170.20:FF:000003">
    <property type="entry name" value="GP63-like"/>
    <property type="match status" value="1"/>
</dbReference>
<keyword evidence="4" id="KW-0378">Hydrolase</keyword>
<dbReference type="GO" id="GO:0007155">
    <property type="term" value="P:cell adhesion"/>
    <property type="evidence" value="ECO:0007669"/>
    <property type="project" value="InterPro"/>
</dbReference>
<dbReference type="eggNOG" id="KOG2556">
    <property type="taxonomic scope" value="Eukaryota"/>
</dbReference>
<dbReference type="GO" id="GO:0016020">
    <property type="term" value="C:membrane"/>
    <property type="evidence" value="ECO:0007669"/>
    <property type="project" value="InterPro"/>
</dbReference>
<evidence type="ECO:0000313" key="11">
    <source>
        <dbReference type="Proteomes" id="UP000001542"/>
    </source>
</evidence>
<reference evidence="10" key="2">
    <citation type="journal article" date="2007" name="Science">
        <title>Draft genome sequence of the sexually transmitted pathogen Trichomonas vaginalis.</title>
        <authorList>
            <person name="Carlton J.M."/>
            <person name="Hirt R.P."/>
            <person name="Silva J.C."/>
            <person name="Delcher A.L."/>
            <person name="Schatz M."/>
            <person name="Zhao Q."/>
            <person name="Wortman J.R."/>
            <person name="Bidwell S.L."/>
            <person name="Alsmark U.C.M."/>
            <person name="Besteiro S."/>
            <person name="Sicheritz-Ponten T."/>
            <person name="Noel C.J."/>
            <person name="Dacks J.B."/>
            <person name="Foster P.G."/>
            <person name="Simillion C."/>
            <person name="Van de Peer Y."/>
            <person name="Miranda-Saavedra D."/>
            <person name="Barton G.J."/>
            <person name="Westrop G.D."/>
            <person name="Mueller S."/>
            <person name="Dessi D."/>
            <person name="Fiori P.L."/>
            <person name="Ren Q."/>
            <person name="Paulsen I."/>
            <person name="Zhang H."/>
            <person name="Bastida-Corcuera F.D."/>
            <person name="Simoes-Barbosa A."/>
            <person name="Brown M.T."/>
            <person name="Hayes R.D."/>
            <person name="Mukherjee M."/>
            <person name="Okumura C.Y."/>
            <person name="Schneider R."/>
            <person name="Smith A.J."/>
            <person name="Vanacova S."/>
            <person name="Villalvazo M."/>
            <person name="Haas B.J."/>
            <person name="Pertea M."/>
            <person name="Feldblyum T.V."/>
            <person name="Utterback T.R."/>
            <person name="Shu C.L."/>
            <person name="Osoegawa K."/>
            <person name="de Jong P.J."/>
            <person name="Hrdy I."/>
            <person name="Horvathova L."/>
            <person name="Zubacova Z."/>
            <person name="Dolezal P."/>
            <person name="Malik S.B."/>
            <person name="Logsdon J.M. Jr."/>
            <person name="Henze K."/>
            <person name="Gupta A."/>
            <person name="Wang C.C."/>
            <person name="Dunne R.L."/>
            <person name="Upcroft J.A."/>
            <person name="Upcroft P."/>
            <person name="White O."/>
            <person name="Salzberg S.L."/>
            <person name="Tang P."/>
            <person name="Chiu C.-H."/>
            <person name="Lee Y.-S."/>
            <person name="Embley T.M."/>
            <person name="Coombs G.H."/>
            <person name="Mottram J.C."/>
            <person name="Tachezy J."/>
            <person name="Fraser-Liggett C.M."/>
            <person name="Johnson P.J."/>
        </authorList>
    </citation>
    <scope>NUCLEOTIDE SEQUENCE [LARGE SCALE GENOMIC DNA]</scope>
    <source>
        <strain evidence="10">G3</strain>
    </source>
</reference>
<dbReference type="SUPFAM" id="SSF55486">
    <property type="entry name" value="Metalloproteases ('zincins'), catalytic domain"/>
    <property type="match status" value="1"/>
</dbReference>
<dbReference type="GO" id="GO:0046872">
    <property type="term" value="F:metal ion binding"/>
    <property type="evidence" value="ECO:0007669"/>
    <property type="project" value="UniProtKB-KW"/>
</dbReference>
<dbReference type="FunFam" id="3.90.132.10:FF:000003">
    <property type="entry name" value="GP63-like"/>
    <property type="match status" value="1"/>
</dbReference>